<dbReference type="EMBL" id="WEIV01004646">
    <property type="protein sequence ID" value="NWI50470.1"/>
    <property type="molecule type" value="Genomic_DNA"/>
</dbReference>
<keyword evidence="3" id="KW-1185">Reference proteome</keyword>
<protein>
    <submittedName>
        <fullName evidence="2">NGDN protein</fullName>
    </submittedName>
</protein>
<sequence length="264" mass="28460">MFQNECVVIPQVAEVAAHGREMLRRVREGRLQSQKGVSLLHVRSHSLLGYLQDLTLLLGTKARGGSLGGLLGGSGGALDRLLETRVVLEKLRPLELRLKYQLEKLLRAATVGGRGPDDPLSFRPAPSNMAAQEEEEEEEPKGGRAKAPGVGEGQRKYRPPKLVPVTYGPPSSEGAAEAARRRALSSSVLRELREELSEAPPEVGEGSHGGGAAVSREELERRRYEESQLCRLRLPRRAGRGRGAGPGQGLDSITNFGAFPALLG</sequence>
<dbReference type="AlphaFoldDB" id="A0A851C1W6"/>
<feature type="region of interest" description="Disordered" evidence="1">
    <location>
        <begin position="113"/>
        <end position="221"/>
    </location>
</feature>
<comment type="caution">
    <text evidence="2">The sequence shown here is derived from an EMBL/GenBank/DDBJ whole genome shotgun (WGS) entry which is preliminary data.</text>
</comment>
<evidence type="ECO:0000313" key="3">
    <source>
        <dbReference type="Proteomes" id="UP000642973"/>
    </source>
</evidence>
<feature type="non-terminal residue" evidence="2">
    <location>
        <position position="1"/>
    </location>
</feature>
<dbReference type="PANTHER" id="PTHR13237">
    <property type="entry name" value="SOMETHING ABOUT SILENCING PROTEIN 10-RELATED"/>
    <property type="match status" value="1"/>
</dbReference>
<dbReference type="GO" id="GO:0032040">
    <property type="term" value="C:small-subunit processome"/>
    <property type="evidence" value="ECO:0007669"/>
    <property type="project" value="TreeGrafter"/>
</dbReference>
<dbReference type="GO" id="GO:0000462">
    <property type="term" value="P:maturation of SSU-rRNA from tricistronic rRNA transcript (SSU-rRNA, 5.8S rRNA, LSU-rRNA)"/>
    <property type="evidence" value="ECO:0007669"/>
    <property type="project" value="TreeGrafter"/>
</dbReference>
<gene>
    <name evidence="2" type="primary">Ngdn</name>
    <name evidence="2" type="ORF">CALVIR_R14327</name>
</gene>
<proteinExistence type="predicted"/>
<dbReference type="Proteomes" id="UP000642973">
    <property type="component" value="Unassembled WGS sequence"/>
</dbReference>
<feature type="region of interest" description="Disordered" evidence="1">
    <location>
        <begin position="237"/>
        <end position="264"/>
    </location>
</feature>
<dbReference type="PANTHER" id="PTHR13237:SF9">
    <property type="entry name" value="NEUROGUIDIN"/>
    <property type="match status" value="1"/>
</dbReference>
<organism evidence="2 3">
    <name type="scientific">Calyptomena viridis</name>
    <name type="common">Lesser green broadbill</name>
    <dbReference type="NCBI Taxonomy" id="135972"/>
    <lineage>
        <taxon>Eukaryota</taxon>
        <taxon>Metazoa</taxon>
        <taxon>Chordata</taxon>
        <taxon>Craniata</taxon>
        <taxon>Vertebrata</taxon>
        <taxon>Euteleostomi</taxon>
        <taxon>Archelosauria</taxon>
        <taxon>Archosauria</taxon>
        <taxon>Dinosauria</taxon>
        <taxon>Saurischia</taxon>
        <taxon>Theropoda</taxon>
        <taxon>Coelurosauria</taxon>
        <taxon>Aves</taxon>
        <taxon>Neognathae</taxon>
        <taxon>Neoaves</taxon>
        <taxon>Telluraves</taxon>
        <taxon>Australaves</taxon>
        <taxon>Passeriformes</taxon>
        <taxon>Eurylaimidae</taxon>
        <taxon>Calyptomena</taxon>
    </lineage>
</organism>
<evidence type="ECO:0000313" key="2">
    <source>
        <dbReference type="EMBL" id="NWI50470.1"/>
    </source>
</evidence>
<name>A0A851C1W6_CALVR</name>
<evidence type="ECO:0000256" key="1">
    <source>
        <dbReference type="SAM" id="MobiDB-lite"/>
    </source>
</evidence>
<reference evidence="2" key="1">
    <citation type="submission" date="2019-10" db="EMBL/GenBank/DDBJ databases">
        <title>Bird 10,000 Genomes (B10K) Project - Family phase.</title>
        <authorList>
            <person name="Zhang G."/>
        </authorList>
    </citation>
    <scope>NUCLEOTIDE SEQUENCE</scope>
    <source>
        <strain evidence="2">B10K-DU-002-55</strain>
        <tissue evidence="2">Muscle</tissue>
    </source>
</reference>
<feature type="non-terminal residue" evidence="2">
    <location>
        <position position="264"/>
    </location>
</feature>
<accession>A0A851C1W6</accession>